<accession>A0AAN8XNA6</accession>
<dbReference type="AlphaFoldDB" id="A0AAN8XNA6"/>
<sequence>MFENAIIEKSIKVINSIEEGKFPLLLNRIAQFLSGGGTTPKPFTSLEEDKLQSSLEITKLDVQILIDGLIELFKACAYTVIKPVILSEHLEKRLSMNAKKAEIFVQVWASSARAIVDNFKQKPYFPQLNHVSYLVTVEATSNSAAKEKIPKAQLQLGVVKDSKRKEVNLEFSHEELYDFYKKLEQIQSQLDAFR</sequence>
<evidence type="ECO:0000259" key="1">
    <source>
        <dbReference type="PROSITE" id="PS51269"/>
    </source>
</evidence>
<dbReference type="PANTHER" id="PTHR12333">
    <property type="entry name" value="COMM DOMAIN CONTAINING PROTEIN 10"/>
    <property type="match status" value="1"/>
</dbReference>
<organism evidence="2 3">
    <name type="scientific">Polyplax serrata</name>
    <name type="common">Common mouse louse</name>
    <dbReference type="NCBI Taxonomy" id="468196"/>
    <lineage>
        <taxon>Eukaryota</taxon>
        <taxon>Metazoa</taxon>
        <taxon>Ecdysozoa</taxon>
        <taxon>Arthropoda</taxon>
        <taxon>Hexapoda</taxon>
        <taxon>Insecta</taxon>
        <taxon>Pterygota</taxon>
        <taxon>Neoptera</taxon>
        <taxon>Paraneoptera</taxon>
        <taxon>Psocodea</taxon>
        <taxon>Troctomorpha</taxon>
        <taxon>Phthiraptera</taxon>
        <taxon>Anoplura</taxon>
        <taxon>Polyplacidae</taxon>
        <taxon>Polyplax</taxon>
    </lineage>
</organism>
<dbReference type="InterPro" id="IPR037361">
    <property type="entry name" value="COMMD10"/>
</dbReference>
<dbReference type="Proteomes" id="UP001372834">
    <property type="component" value="Unassembled WGS sequence"/>
</dbReference>
<dbReference type="EMBL" id="JAWJWE010000001">
    <property type="protein sequence ID" value="KAK6643750.1"/>
    <property type="molecule type" value="Genomic_DNA"/>
</dbReference>
<gene>
    <name evidence="2" type="ORF">RUM43_000013</name>
</gene>
<protein>
    <recommendedName>
        <fullName evidence="1">COMM domain-containing protein</fullName>
    </recommendedName>
</protein>
<evidence type="ECO:0000313" key="3">
    <source>
        <dbReference type="Proteomes" id="UP001372834"/>
    </source>
</evidence>
<dbReference type="PANTHER" id="PTHR12333:SF0">
    <property type="entry name" value="COMM DOMAIN-CONTAINING PROTEIN 10"/>
    <property type="match status" value="1"/>
</dbReference>
<dbReference type="PROSITE" id="PS51269">
    <property type="entry name" value="COMM"/>
    <property type="match status" value="1"/>
</dbReference>
<name>A0AAN8XNA6_POLSC</name>
<proteinExistence type="predicted"/>
<reference evidence="2 3" key="1">
    <citation type="submission" date="2023-10" db="EMBL/GenBank/DDBJ databases">
        <title>Genomes of two closely related lineages of the louse Polyplax serrata with different host specificities.</title>
        <authorList>
            <person name="Martinu J."/>
            <person name="Tarabai H."/>
            <person name="Stefka J."/>
            <person name="Hypsa V."/>
        </authorList>
    </citation>
    <scope>NUCLEOTIDE SEQUENCE [LARGE SCALE GENOMIC DNA]</scope>
    <source>
        <strain evidence="2">HR10_N</strain>
    </source>
</reference>
<evidence type="ECO:0000313" key="2">
    <source>
        <dbReference type="EMBL" id="KAK6643750.1"/>
    </source>
</evidence>
<feature type="domain" description="COMM" evidence="1">
    <location>
        <begin position="127"/>
        <end position="194"/>
    </location>
</feature>
<comment type="caution">
    <text evidence="2">The sequence shown here is derived from an EMBL/GenBank/DDBJ whole genome shotgun (WGS) entry which is preliminary data.</text>
</comment>
<dbReference type="InterPro" id="IPR017920">
    <property type="entry name" value="COMM"/>
</dbReference>
<dbReference type="Pfam" id="PF07258">
    <property type="entry name" value="COMM_domain"/>
    <property type="match status" value="1"/>
</dbReference>
<dbReference type="Pfam" id="PF21672">
    <property type="entry name" value="COMM_HN"/>
    <property type="match status" value="1"/>
</dbReference>